<evidence type="ECO:0000313" key="2">
    <source>
        <dbReference type="EMBL" id="SMB81348.1"/>
    </source>
</evidence>
<name>A0A1W1UJQ8_9PAST</name>
<evidence type="ECO:0008006" key="4">
    <source>
        <dbReference type="Google" id="ProtNLM"/>
    </source>
</evidence>
<feature type="chain" id="PRO_5012912945" description="Hemolysin" evidence="1">
    <location>
        <begin position="24"/>
        <end position="75"/>
    </location>
</feature>
<sequence>MKKPILTLTAGALLAACASEPNAPIIGAANPASEYCIQQGGKLEMRQDQNGNQYALCHLPDGRVIEEWAFFRSQK</sequence>
<dbReference type="PROSITE" id="PS51257">
    <property type="entry name" value="PROKAR_LIPOPROTEIN"/>
    <property type="match status" value="1"/>
</dbReference>
<feature type="signal peptide" evidence="1">
    <location>
        <begin position="1"/>
        <end position="23"/>
    </location>
</feature>
<evidence type="ECO:0000313" key="3">
    <source>
        <dbReference type="Proteomes" id="UP000192408"/>
    </source>
</evidence>
<dbReference type="AlphaFoldDB" id="A0A1W1UJQ8"/>
<protein>
    <recommendedName>
        <fullName evidence="4">Hemolysin</fullName>
    </recommendedName>
</protein>
<gene>
    <name evidence="2" type="ORF">SAMN05660772_01821</name>
</gene>
<reference evidence="3" key="1">
    <citation type="submission" date="2017-04" db="EMBL/GenBank/DDBJ databases">
        <authorList>
            <person name="Varghese N."/>
            <person name="Submissions S."/>
        </authorList>
    </citation>
    <scope>NUCLEOTIDE SEQUENCE [LARGE SCALE GENOMIC DNA]</scope>
    <source>
        <strain evidence="3">DSM 23072</strain>
    </source>
</reference>
<dbReference type="InterPro" id="IPR005590">
    <property type="entry name" value="DUF333"/>
</dbReference>
<dbReference type="EMBL" id="FWWV01000006">
    <property type="protein sequence ID" value="SMB81348.1"/>
    <property type="molecule type" value="Genomic_DNA"/>
</dbReference>
<keyword evidence="1" id="KW-0732">Signal</keyword>
<dbReference type="Pfam" id="PF03891">
    <property type="entry name" value="DUF333"/>
    <property type="match status" value="1"/>
</dbReference>
<dbReference type="Proteomes" id="UP000192408">
    <property type="component" value="Unassembled WGS sequence"/>
</dbReference>
<dbReference type="STRING" id="1122938.SAMN05660772_01821"/>
<keyword evidence="3" id="KW-1185">Reference proteome</keyword>
<dbReference type="PANTHER" id="PTHR38008:SF2">
    <property type="entry name" value="HEMOLYSIN"/>
    <property type="match status" value="1"/>
</dbReference>
<dbReference type="RefSeq" id="WP_084256129.1">
    <property type="nucleotide sequence ID" value="NZ_FWWV01000006.1"/>
</dbReference>
<organism evidence="2 3">
    <name type="scientific">Pasteurella testudinis DSM 23072</name>
    <dbReference type="NCBI Taxonomy" id="1122938"/>
    <lineage>
        <taxon>Bacteria</taxon>
        <taxon>Pseudomonadati</taxon>
        <taxon>Pseudomonadota</taxon>
        <taxon>Gammaproteobacteria</taxon>
        <taxon>Pasteurellales</taxon>
        <taxon>Pasteurellaceae</taxon>
        <taxon>Pasteurella</taxon>
    </lineage>
</organism>
<accession>A0A1W1UJQ8</accession>
<dbReference type="PANTHER" id="PTHR38008">
    <property type="entry name" value="HEMOLYSIN-RELATED"/>
    <property type="match status" value="1"/>
</dbReference>
<proteinExistence type="predicted"/>
<evidence type="ECO:0000256" key="1">
    <source>
        <dbReference type="SAM" id="SignalP"/>
    </source>
</evidence>